<dbReference type="EMBL" id="CAJOBH010003293">
    <property type="protein sequence ID" value="CAF3946289.1"/>
    <property type="molecule type" value="Genomic_DNA"/>
</dbReference>
<proteinExistence type="predicted"/>
<dbReference type="OrthoDB" id="10022495at2759"/>
<protein>
    <submittedName>
        <fullName evidence="2">Uncharacterized protein</fullName>
    </submittedName>
</protein>
<dbReference type="EMBL" id="CAJNOV010011134">
    <property type="protein sequence ID" value="CAF1440230.1"/>
    <property type="molecule type" value="Genomic_DNA"/>
</dbReference>
<dbReference type="Proteomes" id="UP000663855">
    <property type="component" value="Unassembled WGS sequence"/>
</dbReference>
<evidence type="ECO:0000256" key="1">
    <source>
        <dbReference type="SAM" id="MobiDB-lite"/>
    </source>
</evidence>
<evidence type="ECO:0000313" key="4">
    <source>
        <dbReference type="EMBL" id="CAF3910761.1"/>
    </source>
</evidence>
<dbReference type="Proteomes" id="UP000681720">
    <property type="component" value="Unassembled WGS sequence"/>
</dbReference>
<feature type="compositionally biased region" description="Basic residues" evidence="1">
    <location>
        <begin position="320"/>
        <end position="342"/>
    </location>
</feature>
<evidence type="ECO:0000313" key="5">
    <source>
        <dbReference type="EMBL" id="CAF3946289.1"/>
    </source>
</evidence>
<comment type="caution">
    <text evidence="2">The sequence shown here is derived from an EMBL/GenBank/DDBJ whole genome shotgun (WGS) entry which is preliminary data.</text>
</comment>
<evidence type="ECO:0000313" key="3">
    <source>
        <dbReference type="EMBL" id="CAF1440230.1"/>
    </source>
</evidence>
<dbReference type="Proteomes" id="UP000681967">
    <property type="component" value="Unassembled WGS sequence"/>
</dbReference>
<dbReference type="Proteomes" id="UP000663834">
    <property type="component" value="Unassembled WGS sequence"/>
</dbReference>
<accession>A0A815A1G6</accession>
<evidence type="ECO:0000313" key="2">
    <source>
        <dbReference type="EMBL" id="CAF1251342.1"/>
    </source>
</evidence>
<organism evidence="2 6">
    <name type="scientific">Rotaria magnacalcarata</name>
    <dbReference type="NCBI Taxonomy" id="392030"/>
    <lineage>
        <taxon>Eukaryota</taxon>
        <taxon>Metazoa</taxon>
        <taxon>Spiralia</taxon>
        <taxon>Gnathifera</taxon>
        <taxon>Rotifera</taxon>
        <taxon>Eurotatoria</taxon>
        <taxon>Bdelloidea</taxon>
        <taxon>Philodinida</taxon>
        <taxon>Philodinidae</taxon>
        <taxon>Rotaria</taxon>
    </lineage>
</organism>
<dbReference type="EMBL" id="CAJNOW010000144">
    <property type="protein sequence ID" value="CAF1251342.1"/>
    <property type="molecule type" value="Genomic_DNA"/>
</dbReference>
<dbReference type="AlphaFoldDB" id="A0A815A1G6"/>
<evidence type="ECO:0000313" key="6">
    <source>
        <dbReference type="Proteomes" id="UP000663834"/>
    </source>
</evidence>
<gene>
    <name evidence="5" type="ORF">BYL167_LOCUS10777</name>
    <name evidence="3" type="ORF">CJN711_LOCUS24058</name>
    <name evidence="4" type="ORF">GIL414_LOCUS7051</name>
    <name evidence="2" type="ORF">KQP761_LOCUS2305</name>
</gene>
<dbReference type="EMBL" id="CAJOBJ010002093">
    <property type="protein sequence ID" value="CAF3910761.1"/>
    <property type="molecule type" value="Genomic_DNA"/>
</dbReference>
<reference evidence="2" key="1">
    <citation type="submission" date="2021-02" db="EMBL/GenBank/DDBJ databases">
        <authorList>
            <person name="Nowell W R."/>
        </authorList>
    </citation>
    <scope>NUCLEOTIDE SEQUENCE</scope>
</reference>
<feature type="region of interest" description="Disordered" evidence="1">
    <location>
        <begin position="320"/>
        <end position="344"/>
    </location>
</feature>
<name>A0A815A1G6_9BILA</name>
<sequence length="514" mass="59071">MIVQSAPVILKQRNQVNRECLYAWYPEVVIDSQTTKPMGPRDIYIHKGIDKDLIQQDSQKNRLINNNDNSNNNEVIRRYTQSMTPSQPIYHSADTLDEALTTPWALHYEIKRTPATPNPPSHSTETAREEIPHRLKSAPVTRSQPLTSVLTIPEPRFATPLIPVTTIELPRTPLTPKPKQRASSARARLNTTVPICYEQTDDTIKQQRRQIKSAQLIRQNDETRLPDEEYQTGSNRIDSETTQQQPLLFVSSTPTNLHPRPTSAPANELPSTSIDKKTIRTKIEIDPIPLNPHYIHRPGVIAATNTYKMPIVRENSASRKMNRQSHRRHHHHNHHHNSHHRDKQHEPLLALTPMLQTTKLPVEIDGIKLIYDPTLTIDDASLNLTKYFIEGRLYLIKDQHYNVLENIDPKAIEKYNQNSNLAQRSKYYQTIPIEKFQIPKPPQEVHYNASETYFYNTIPKRVHRYVVDPNFISENLNISGRSLSKRTAPTATTVVQPTINDINRQQATPATVYS</sequence>